<name>A0A9W8YG54_9PLEO</name>
<protein>
    <submittedName>
        <fullName evidence="2">Uncharacterized protein</fullName>
    </submittedName>
</protein>
<gene>
    <name evidence="2" type="ORF">N0V83_000310</name>
</gene>
<dbReference type="AlphaFoldDB" id="A0A9W8YG54"/>
<dbReference type="EMBL" id="JAPEUY010000001">
    <property type="protein sequence ID" value="KAJ4377485.1"/>
    <property type="molecule type" value="Genomic_DNA"/>
</dbReference>
<organism evidence="2 3">
    <name type="scientific">Neocucurbitaria cava</name>
    <dbReference type="NCBI Taxonomy" id="798079"/>
    <lineage>
        <taxon>Eukaryota</taxon>
        <taxon>Fungi</taxon>
        <taxon>Dikarya</taxon>
        <taxon>Ascomycota</taxon>
        <taxon>Pezizomycotina</taxon>
        <taxon>Dothideomycetes</taxon>
        <taxon>Pleosporomycetidae</taxon>
        <taxon>Pleosporales</taxon>
        <taxon>Pleosporineae</taxon>
        <taxon>Cucurbitariaceae</taxon>
        <taxon>Neocucurbitaria</taxon>
    </lineage>
</organism>
<comment type="caution">
    <text evidence="2">The sequence shown here is derived from an EMBL/GenBank/DDBJ whole genome shotgun (WGS) entry which is preliminary data.</text>
</comment>
<keyword evidence="1" id="KW-0175">Coiled coil</keyword>
<dbReference type="Proteomes" id="UP001140560">
    <property type="component" value="Unassembled WGS sequence"/>
</dbReference>
<evidence type="ECO:0000313" key="2">
    <source>
        <dbReference type="EMBL" id="KAJ4377485.1"/>
    </source>
</evidence>
<keyword evidence="3" id="KW-1185">Reference proteome</keyword>
<reference evidence="2" key="1">
    <citation type="submission" date="2022-10" db="EMBL/GenBank/DDBJ databases">
        <title>Tapping the CABI collections for fungal endophytes: first genome assemblies for Collariella, Neodidymelliopsis, Ascochyta clinopodiicola, Didymella pomorum, Didymosphaeria variabile, Neocosmospora piperis and Neocucurbitaria cava.</title>
        <authorList>
            <person name="Hill R."/>
        </authorList>
    </citation>
    <scope>NUCLEOTIDE SEQUENCE</scope>
    <source>
        <strain evidence="2">IMI 356814</strain>
    </source>
</reference>
<proteinExistence type="predicted"/>
<dbReference type="OrthoDB" id="3682662at2759"/>
<accession>A0A9W8YG54</accession>
<feature type="coiled-coil region" evidence="1">
    <location>
        <begin position="99"/>
        <end position="126"/>
    </location>
</feature>
<evidence type="ECO:0000313" key="3">
    <source>
        <dbReference type="Proteomes" id="UP001140560"/>
    </source>
</evidence>
<sequence>MTTSYTAHRAALLSTTFWEVLPSHYDKIQNRRSKIARLYDEAKSELLATDREVAMNSLKAELEMLDNDVNEYRNVTKGVDITDIAGMYVTAGKSPHRALQVAKEDFENLEINLRMIEERIAELKADIVYGLGEKK</sequence>
<feature type="coiled-coil region" evidence="1">
    <location>
        <begin position="25"/>
        <end position="75"/>
    </location>
</feature>
<evidence type="ECO:0000256" key="1">
    <source>
        <dbReference type="SAM" id="Coils"/>
    </source>
</evidence>